<evidence type="ECO:0000313" key="10">
    <source>
        <dbReference type="Proteomes" id="UP000198867"/>
    </source>
</evidence>
<dbReference type="STRING" id="995034.SAMN05216219_0272"/>
<keyword evidence="2 8" id="KW-0813">Transport</keyword>
<dbReference type="PANTHER" id="PTHR36923">
    <property type="entry name" value="FERREDOXIN"/>
    <property type="match status" value="1"/>
</dbReference>
<keyword evidence="4 8" id="KW-0249">Electron transport</keyword>
<dbReference type="InterPro" id="IPR001080">
    <property type="entry name" value="3Fe4S_ferredoxin"/>
</dbReference>
<evidence type="ECO:0000313" key="9">
    <source>
        <dbReference type="EMBL" id="SFN37950.1"/>
    </source>
</evidence>
<keyword evidence="6 8" id="KW-0411">Iron-sulfur</keyword>
<dbReference type="EMBL" id="FOVM01000001">
    <property type="protein sequence ID" value="SFN37950.1"/>
    <property type="molecule type" value="Genomic_DNA"/>
</dbReference>
<organism evidence="9 10">
    <name type="scientific">Mycetocola miduiensis</name>
    <dbReference type="NCBI Taxonomy" id="995034"/>
    <lineage>
        <taxon>Bacteria</taxon>
        <taxon>Bacillati</taxon>
        <taxon>Actinomycetota</taxon>
        <taxon>Actinomycetes</taxon>
        <taxon>Micrococcales</taxon>
        <taxon>Microbacteriaceae</taxon>
        <taxon>Mycetocola</taxon>
    </lineage>
</organism>
<dbReference type="Gene3D" id="3.30.70.20">
    <property type="match status" value="1"/>
</dbReference>
<evidence type="ECO:0000256" key="5">
    <source>
        <dbReference type="ARBA" id="ARBA00023004"/>
    </source>
</evidence>
<sequence>MKVIADTEVCVAAGVCVAIAPAVFDQDDEVGKVILLNPTPGAEDYDAVRDAVLSCPSAALRLLEDE</sequence>
<evidence type="ECO:0000256" key="6">
    <source>
        <dbReference type="ARBA" id="ARBA00023014"/>
    </source>
</evidence>
<evidence type="ECO:0000256" key="1">
    <source>
        <dbReference type="ARBA" id="ARBA00001927"/>
    </source>
</evidence>
<protein>
    <recommendedName>
        <fullName evidence="8">Ferredoxin</fullName>
    </recommendedName>
</protein>
<keyword evidence="5 8" id="KW-0408">Iron</keyword>
<dbReference type="RefSeq" id="WP_090708139.1">
    <property type="nucleotide sequence ID" value="NZ_FOVM01000001.1"/>
</dbReference>
<evidence type="ECO:0000256" key="7">
    <source>
        <dbReference type="ARBA" id="ARBA00023291"/>
    </source>
</evidence>
<dbReference type="PRINTS" id="PR00352">
    <property type="entry name" value="3FE4SFRDOXIN"/>
</dbReference>
<reference evidence="10" key="1">
    <citation type="submission" date="2016-10" db="EMBL/GenBank/DDBJ databases">
        <authorList>
            <person name="Varghese N."/>
            <person name="Submissions S."/>
        </authorList>
    </citation>
    <scope>NUCLEOTIDE SEQUENCE [LARGE SCALE GENOMIC DNA]</scope>
    <source>
        <strain evidence="10">CGMCC 1.11101</strain>
    </source>
</reference>
<dbReference type="AlphaFoldDB" id="A0A1I4YK31"/>
<accession>A0A1I4YK31</accession>
<dbReference type="PANTHER" id="PTHR36923:SF3">
    <property type="entry name" value="FERREDOXIN"/>
    <property type="match status" value="1"/>
</dbReference>
<dbReference type="GO" id="GO:0051538">
    <property type="term" value="F:3 iron, 4 sulfur cluster binding"/>
    <property type="evidence" value="ECO:0007669"/>
    <property type="project" value="UniProtKB-KW"/>
</dbReference>
<evidence type="ECO:0000256" key="2">
    <source>
        <dbReference type="ARBA" id="ARBA00022448"/>
    </source>
</evidence>
<keyword evidence="7" id="KW-0003">3Fe-4S</keyword>
<dbReference type="OrthoDB" id="4741951at2"/>
<dbReference type="GO" id="GO:0005506">
    <property type="term" value="F:iron ion binding"/>
    <property type="evidence" value="ECO:0007669"/>
    <property type="project" value="UniProtKB-UniRule"/>
</dbReference>
<dbReference type="Proteomes" id="UP000198867">
    <property type="component" value="Unassembled WGS sequence"/>
</dbReference>
<dbReference type="SUPFAM" id="SSF54862">
    <property type="entry name" value="4Fe-4S ferredoxins"/>
    <property type="match status" value="1"/>
</dbReference>
<evidence type="ECO:0000256" key="8">
    <source>
        <dbReference type="RuleBase" id="RU368020"/>
    </source>
</evidence>
<evidence type="ECO:0000256" key="3">
    <source>
        <dbReference type="ARBA" id="ARBA00022723"/>
    </source>
</evidence>
<dbReference type="Pfam" id="PF13370">
    <property type="entry name" value="Fer4_13"/>
    <property type="match status" value="1"/>
</dbReference>
<evidence type="ECO:0000256" key="4">
    <source>
        <dbReference type="ARBA" id="ARBA00022982"/>
    </source>
</evidence>
<keyword evidence="3 8" id="KW-0479">Metal-binding</keyword>
<name>A0A1I4YK31_9MICO</name>
<dbReference type="GO" id="GO:0009055">
    <property type="term" value="F:electron transfer activity"/>
    <property type="evidence" value="ECO:0007669"/>
    <property type="project" value="UniProtKB-UniRule"/>
</dbReference>
<comment type="cofactor">
    <cofactor evidence="1">
        <name>[3Fe-4S] cluster</name>
        <dbReference type="ChEBI" id="CHEBI:21137"/>
    </cofactor>
</comment>
<proteinExistence type="predicted"/>
<comment type="function">
    <text evidence="8">Ferredoxins are iron-sulfur proteins that transfer electrons in a wide variety of metabolic reactions.</text>
</comment>
<gene>
    <name evidence="9" type="ORF">SAMN05216219_0272</name>
</gene>
<keyword evidence="10" id="KW-1185">Reference proteome</keyword>
<dbReference type="InterPro" id="IPR051269">
    <property type="entry name" value="Fe-S_cluster_ET"/>
</dbReference>